<dbReference type="AlphaFoldDB" id="A0A2J6TNC8"/>
<keyword evidence="3" id="KW-1185">Reference proteome</keyword>
<protein>
    <submittedName>
        <fullName evidence="2">Uncharacterized protein</fullName>
    </submittedName>
</protein>
<gene>
    <name evidence="2" type="ORF">K444DRAFT_583063</name>
</gene>
<evidence type="ECO:0000313" key="2">
    <source>
        <dbReference type="EMBL" id="PMD64519.1"/>
    </source>
</evidence>
<feature type="transmembrane region" description="Helical" evidence="1">
    <location>
        <begin position="360"/>
        <end position="377"/>
    </location>
</feature>
<name>A0A2J6TNC8_9HELO</name>
<evidence type="ECO:0000313" key="3">
    <source>
        <dbReference type="Proteomes" id="UP000235371"/>
    </source>
</evidence>
<dbReference type="InParanoid" id="A0A2J6TNC8"/>
<accession>A0A2J6TNC8</accession>
<organism evidence="2 3">
    <name type="scientific">Hyaloscypha bicolor E</name>
    <dbReference type="NCBI Taxonomy" id="1095630"/>
    <lineage>
        <taxon>Eukaryota</taxon>
        <taxon>Fungi</taxon>
        <taxon>Dikarya</taxon>
        <taxon>Ascomycota</taxon>
        <taxon>Pezizomycotina</taxon>
        <taxon>Leotiomycetes</taxon>
        <taxon>Helotiales</taxon>
        <taxon>Hyaloscyphaceae</taxon>
        <taxon>Hyaloscypha</taxon>
        <taxon>Hyaloscypha bicolor</taxon>
    </lineage>
</organism>
<evidence type="ECO:0000256" key="1">
    <source>
        <dbReference type="SAM" id="Phobius"/>
    </source>
</evidence>
<keyword evidence="1" id="KW-1133">Transmembrane helix</keyword>
<sequence length="445" mass="51073">MDNFMFRKFLNQSAYHYQDTLYFEIFICDDSTKSFVSEGSLKTSAEFTAWLRQEGEYTPKIPTDKIKVIGSLRLVIQPECEPATFEPRVLTLPHLDYTEMIQRLNLSYRTLETTNNVGPFLWSVTCKNGPDRHLQLLYRNVQGMKAGHCHGWELSLAYLPLTHTTTGFFKGTTKSILKECLERLRFTYKDGVYPLLLPSIIFSEEMNAISTTGDQCSREWLHNVEAKIGQPPPEGTTRLKHLTDLEDSLLDIHKRIVAKHPQTQIEVVKVFERTLQESAALDHQSPDLSKKRDVMHGTITFEKTKLENLLADVVVTLSRVEMLRSAVQNRFAVALADEQRISDKIKHEASIKFSKNQQTFSILGVLFLPGTFFAAIFSTTFFDFHPSGDGVISKDFWVFWVFTLPTMGALVIFLFWDYIYPGSEKFQCLWGLPKRENIVGLKNEV</sequence>
<dbReference type="Gene3D" id="1.20.58.340">
    <property type="entry name" value="Magnesium transport protein CorA, transmembrane region"/>
    <property type="match status" value="1"/>
</dbReference>
<keyword evidence="1" id="KW-0472">Membrane</keyword>
<dbReference type="RefSeq" id="XP_024741423.1">
    <property type="nucleotide sequence ID" value="XM_024877817.1"/>
</dbReference>
<dbReference type="Proteomes" id="UP000235371">
    <property type="component" value="Unassembled WGS sequence"/>
</dbReference>
<dbReference type="STRING" id="1095630.A0A2J6TNC8"/>
<dbReference type="GeneID" id="36585894"/>
<dbReference type="EMBL" id="KZ613752">
    <property type="protein sequence ID" value="PMD64519.1"/>
    <property type="molecule type" value="Genomic_DNA"/>
</dbReference>
<proteinExistence type="predicted"/>
<reference evidence="2 3" key="1">
    <citation type="submission" date="2016-04" db="EMBL/GenBank/DDBJ databases">
        <title>A degradative enzymes factory behind the ericoid mycorrhizal symbiosis.</title>
        <authorList>
            <consortium name="DOE Joint Genome Institute"/>
            <person name="Martino E."/>
            <person name="Morin E."/>
            <person name="Grelet G."/>
            <person name="Kuo A."/>
            <person name="Kohler A."/>
            <person name="Daghino S."/>
            <person name="Barry K."/>
            <person name="Choi C."/>
            <person name="Cichocki N."/>
            <person name="Clum A."/>
            <person name="Copeland A."/>
            <person name="Hainaut M."/>
            <person name="Haridas S."/>
            <person name="Labutti K."/>
            <person name="Lindquist E."/>
            <person name="Lipzen A."/>
            <person name="Khouja H.-R."/>
            <person name="Murat C."/>
            <person name="Ohm R."/>
            <person name="Olson A."/>
            <person name="Spatafora J."/>
            <person name="Veneault-Fourrey C."/>
            <person name="Henrissat B."/>
            <person name="Grigoriev I."/>
            <person name="Martin F."/>
            <person name="Perotto S."/>
        </authorList>
    </citation>
    <scope>NUCLEOTIDE SEQUENCE [LARGE SCALE GENOMIC DNA]</scope>
    <source>
        <strain evidence="2 3">E</strain>
    </source>
</reference>
<keyword evidence="1" id="KW-0812">Transmembrane</keyword>
<feature type="transmembrane region" description="Helical" evidence="1">
    <location>
        <begin position="397"/>
        <end position="416"/>
    </location>
</feature>